<dbReference type="EMBL" id="AP021857">
    <property type="protein sequence ID" value="BBO21431.1"/>
    <property type="molecule type" value="Genomic_DNA"/>
</dbReference>
<dbReference type="Proteomes" id="UP000662914">
    <property type="component" value="Chromosome"/>
</dbReference>
<evidence type="ECO:0000313" key="4">
    <source>
        <dbReference type="Proteomes" id="UP000662914"/>
    </source>
</evidence>
<feature type="compositionally biased region" description="Basic and acidic residues" evidence="1">
    <location>
        <begin position="77"/>
        <end position="112"/>
    </location>
</feature>
<feature type="region of interest" description="Disordered" evidence="1">
    <location>
        <begin position="39"/>
        <end position="162"/>
    </location>
</feature>
<name>A0A809S608_9PROT</name>
<keyword evidence="2" id="KW-0732">Signal</keyword>
<reference evidence="3" key="1">
    <citation type="journal article" name="DNA Res.">
        <title>The physiological potential of anammox bacteria as revealed by their core genome structure.</title>
        <authorList>
            <person name="Okubo T."/>
            <person name="Toyoda A."/>
            <person name="Fukuhara K."/>
            <person name="Uchiyama I."/>
            <person name="Harigaya Y."/>
            <person name="Kuroiwa M."/>
            <person name="Suzuki T."/>
            <person name="Murakami Y."/>
            <person name="Suwa Y."/>
            <person name="Takami H."/>
        </authorList>
    </citation>
    <scope>NUCLEOTIDE SEQUENCE</scope>
    <source>
        <strain evidence="3">317325-3</strain>
    </source>
</reference>
<protein>
    <recommendedName>
        <fullName evidence="5">DUF4124 domain-containing protein</fullName>
    </recommendedName>
</protein>
<sequence>MRSMLAVLLCFLTALAMAQEKKIYKIVLPDGRVSYTDIPPAGKPANARELPPVPRTAGIQPISPQEAEAVNARHKARHEELERRNEEALKAGKAQAEAEKAQAEGVEPRAGERTGIASKSGRGGNRTRLNDSYSERQRQLEENAENARQQAESAGEAQRKMQ</sequence>
<dbReference type="AlphaFoldDB" id="A0A809S608"/>
<accession>A0A809S608</accession>
<evidence type="ECO:0000256" key="1">
    <source>
        <dbReference type="SAM" id="MobiDB-lite"/>
    </source>
</evidence>
<evidence type="ECO:0000313" key="3">
    <source>
        <dbReference type="EMBL" id="BBO21431.1"/>
    </source>
</evidence>
<gene>
    <name evidence="3" type="ORF">DSYM_21300</name>
</gene>
<evidence type="ECO:0000256" key="2">
    <source>
        <dbReference type="SAM" id="SignalP"/>
    </source>
</evidence>
<feature type="signal peptide" evidence="2">
    <location>
        <begin position="1"/>
        <end position="18"/>
    </location>
</feature>
<dbReference type="KEGG" id="ddz:DSYM_21300"/>
<evidence type="ECO:0008006" key="5">
    <source>
        <dbReference type="Google" id="ProtNLM"/>
    </source>
</evidence>
<feature type="chain" id="PRO_5035256195" description="DUF4124 domain-containing protein" evidence="2">
    <location>
        <begin position="19"/>
        <end position="162"/>
    </location>
</feature>
<proteinExistence type="predicted"/>
<organism evidence="3 4">
    <name type="scientific">Candidatus Desulfobacillus denitrificans</name>
    <dbReference type="NCBI Taxonomy" id="2608985"/>
    <lineage>
        <taxon>Bacteria</taxon>
        <taxon>Pseudomonadati</taxon>
        <taxon>Pseudomonadota</taxon>
        <taxon>Betaproteobacteria</taxon>
        <taxon>Candidatus Desulfobacillus</taxon>
    </lineage>
</organism>